<keyword evidence="3" id="KW-1185">Reference proteome</keyword>
<dbReference type="PANTHER" id="PTHR33112">
    <property type="entry name" value="DOMAIN PROTEIN, PUTATIVE-RELATED"/>
    <property type="match status" value="1"/>
</dbReference>
<sequence>MLPTRVVDVGDSAHNPKIYESLPGEEGIYCALSYCWGRDQTLTTTSSTLEDRKVGFHLDRLPKTIRDAVQLARSLHIKYLWVDSLCIVQDSTGDWEREAARMCAVYSSAAITFAAMDSPGNDTIMGGKQGSKSTNNVLFTRGWSLQEIALSSRVLWMKTKEIHWTCTSHSACECDPKLKKDDSRRRSSEDWALLWCRLVREYTCRRLTHITDRLPAIAGLAARFQVHLDVPYLYGLWYNSGLLEQLLWFCSHPMQLTSANQLNAAYAPSWSWAGCQGRIKL</sequence>
<dbReference type="Proteomes" id="UP000244855">
    <property type="component" value="Unassembled WGS sequence"/>
</dbReference>
<evidence type="ECO:0000259" key="1">
    <source>
        <dbReference type="Pfam" id="PF06985"/>
    </source>
</evidence>
<gene>
    <name evidence="2" type="ORF">DM02DRAFT_538903</name>
</gene>
<name>A0A2V1D9G5_9PLEO</name>
<protein>
    <submittedName>
        <fullName evidence="2">HET-domain-containing protein</fullName>
    </submittedName>
</protein>
<organism evidence="2 3">
    <name type="scientific">Periconia macrospinosa</name>
    <dbReference type="NCBI Taxonomy" id="97972"/>
    <lineage>
        <taxon>Eukaryota</taxon>
        <taxon>Fungi</taxon>
        <taxon>Dikarya</taxon>
        <taxon>Ascomycota</taxon>
        <taxon>Pezizomycotina</taxon>
        <taxon>Dothideomycetes</taxon>
        <taxon>Pleosporomycetidae</taxon>
        <taxon>Pleosporales</taxon>
        <taxon>Massarineae</taxon>
        <taxon>Periconiaceae</taxon>
        <taxon>Periconia</taxon>
    </lineage>
</organism>
<feature type="non-terminal residue" evidence="2">
    <location>
        <position position="281"/>
    </location>
</feature>
<dbReference type="AlphaFoldDB" id="A0A2V1D9G5"/>
<proteinExistence type="predicted"/>
<evidence type="ECO:0000313" key="3">
    <source>
        <dbReference type="Proteomes" id="UP000244855"/>
    </source>
</evidence>
<dbReference type="PANTHER" id="PTHR33112:SF16">
    <property type="entry name" value="HETEROKARYON INCOMPATIBILITY DOMAIN-CONTAINING PROTEIN"/>
    <property type="match status" value="1"/>
</dbReference>
<dbReference type="STRING" id="97972.A0A2V1D9G5"/>
<feature type="domain" description="Heterokaryon incompatibility" evidence="1">
    <location>
        <begin position="29"/>
        <end position="124"/>
    </location>
</feature>
<evidence type="ECO:0000313" key="2">
    <source>
        <dbReference type="EMBL" id="PVH94712.1"/>
    </source>
</evidence>
<accession>A0A2V1D9G5</accession>
<dbReference type="OrthoDB" id="3486565at2759"/>
<dbReference type="Pfam" id="PF06985">
    <property type="entry name" value="HET"/>
    <property type="match status" value="1"/>
</dbReference>
<reference evidence="2 3" key="1">
    <citation type="journal article" date="2018" name="Sci. Rep.">
        <title>Comparative genomics provides insights into the lifestyle and reveals functional heterogeneity of dark septate endophytic fungi.</title>
        <authorList>
            <person name="Knapp D.G."/>
            <person name="Nemeth J.B."/>
            <person name="Barry K."/>
            <person name="Hainaut M."/>
            <person name="Henrissat B."/>
            <person name="Johnson J."/>
            <person name="Kuo A."/>
            <person name="Lim J.H.P."/>
            <person name="Lipzen A."/>
            <person name="Nolan M."/>
            <person name="Ohm R.A."/>
            <person name="Tamas L."/>
            <person name="Grigoriev I.V."/>
            <person name="Spatafora J.W."/>
            <person name="Nagy L.G."/>
            <person name="Kovacs G.M."/>
        </authorList>
    </citation>
    <scope>NUCLEOTIDE SEQUENCE [LARGE SCALE GENOMIC DNA]</scope>
    <source>
        <strain evidence="2 3">DSE2036</strain>
    </source>
</reference>
<dbReference type="EMBL" id="KZ805523">
    <property type="protein sequence ID" value="PVH94712.1"/>
    <property type="molecule type" value="Genomic_DNA"/>
</dbReference>
<dbReference type="InterPro" id="IPR010730">
    <property type="entry name" value="HET"/>
</dbReference>